<dbReference type="Gene3D" id="1.20.1250.20">
    <property type="entry name" value="MFS general substrate transporter like domains"/>
    <property type="match status" value="1"/>
</dbReference>
<feature type="transmembrane region" description="Helical" evidence="1">
    <location>
        <begin position="5"/>
        <end position="22"/>
    </location>
</feature>
<keyword evidence="1" id="KW-0812">Transmembrane</keyword>
<evidence type="ECO:0000313" key="3">
    <source>
        <dbReference type="Proteomes" id="UP000192247"/>
    </source>
</evidence>
<dbReference type="OrthoDB" id="8055603at2759"/>
<evidence type="ECO:0000313" key="2">
    <source>
        <dbReference type="EMBL" id="OQR73754.1"/>
    </source>
</evidence>
<proteinExistence type="predicted"/>
<feature type="transmembrane region" description="Helical" evidence="1">
    <location>
        <begin position="149"/>
        <end position="171"/>
    </location>
</feature>
<dbReference type="PANTHER" id="PTHR11360:SF303">
    <property type="entry name" value="MAJOR FACILITATOR SUPERFAMILY (MFS) PROFILE DOMAIN-CONTAINING PROTEIN"/>
    <property type="match status" value="1"/>
</dbReference>
<accession>A0A1V9XJP0</accession>
<comment type="caution">
    <text evidence="2">The sequence shown here is derived from an EMBL/GenBank/DDBJ whole genome shotgun (WGS) entry which is preliminary data.</text>
</comment>
<dbReference type="Proteomes" id="UP000192247">
    <property type="component" value="Unassembled WGS sequence"/>
</dbReference>
<protein>
    <submittedName>
        <fullName evidence="2">Monocarboxylate transporter 14-like</fullName>
    </submittedName>
</protein>
<sequence length="267" mass="29055">MAIYIYFAMAVLKSSSVVYVGSMEMLTGLTREQASWPATLTLMLSQLAGPVYGIMVKFTSERICLVLGAILCSAPLIAAAHAHDILQLCILVGIVHGLGCACSEVIPFVVLMRHFQRYRGTVISAMYIITAVSGFLMPVFFEYVRQKWGFRICLLVMGCVNAGMFLGCVVVSRMPVIAPLSHAAQSSVSNGLPAPSTPKLLDISLSTDSFLVGSILINKSQQVFTLRGRRGSRTSNHSEMHEKLFTIIFTATLANPYKPVELSGRVL</sequence>
<name>A0A1V9XJP0_9ACAR</name>
<feature type="transmembrane region" description="Helical" evidence="1">
    <location>
        <begin position="34"/>
        <end position="56"/>
    </location>
</feature>
<dbReference type="InParanoid" id="A0A1V9XJP0"/>
<gene>
    <name evidence="2" type="ORF">BIW11_09548</name>
</gene>
<dbReference type="InterPro" id="IPR050327">
    <property type="entry name" value="Proton-linked_MCT"/>
</dbReference>
<dbReference type="EMBL" id="MNPL01009388">
    <property type="protein sequence ID" value="OQR73754.1"/>
    <property type="molecule type" value="Genomic_DNA"/>
</dbReference>
<keyword evidence="1" id="KW-0472">Membrane</keyword>
<dbReference type="SUPFAM" id="SSF103473">
    <property type="entry name" value="MFS general substrate transporter"/>
    <property type="match status" value="1"/>
</dbReference>
<dbReference type="InterPro" id="IPR036259">
    <property type="entry name" value="MFS_trans_sf"/>
</dbReference>
<dbReference type="InterPro" id="IPR011701">
    <property type="entry name" value="MFS"/>
</dbReference>
<dbReference type="Pfam" id="PF07690">
    <property type="entry name" value="MFS_1"/>
    <property type="match status" value="1"/>
</dbReference>
<feature type="transmembrane region" description="Helical" evidence="1">
    <location>
        <begin position="85"/>
        <end position="110"/>
    </location>
</feature>
<reference evidence="2 3" key="1">
    <citation type="journal article" date="2017" name="Gigascience">
        <title>Draft genome of the honey bee ectoparasitic mite, Tropilaelaps mercedesae, is shaped by the parasitic life history.</title>
        <authorList>
            <person name="Dong X."/>
            <person name="Armstrong S.D."/>
            <person name="Xia D."/>
            <person name="Makepeace B.L."/>
            <person name="Darby A.C."/>
            <person name="Kadowaki T."/>
        </authorList>
    </citation>
    <scope>NUCLEOTIDE SEQUENCE [LARGE SCALE GENOMIC DNA]</scope>
    <source>
        <strain evidence="2">Wuxi-XJTLU</strain>
    </source>
</reference>
<keyword evidence="3" id="KW-1185">Reference proteome</keyword>
<feature type="transmembrane region" description="Helical" evidence="1">
    <location>
        <begin position="63"/>
        <end position="79"/>
    </location>
</feature>
<feature type="transmembrane region" description="Helical" evidence="1">
    <location>
        <begin position="122"/>
        <end position="143"/>
    </location>
</feature>
<evidence type="ECO:0000256" key="1">
    <source>
        <dbReference type="SAM" id="Phobius"/>
    </source>
</evidence>
<dbReference type="GO" id="GO:0008028">
    <property type="term" value="F:monocarboxylic acid transmembrane transporter activity"/>
    <property type="evidence" value="ECO:0007669"/>
    <property type="project" value="TreeGrafter"/>
</dbReference>
<organism evidence="2 3">
    <name type="scientific">Tropilaelaps mercedesae</name>
    <dbReference type="NCBI Taxonomy" id="418985"/>
    <lineage>
        <taxon>Eukaryota</taxon>
        <taxon>Metazoa</taxon>
        <taxon>Ecdysozoa</taxon>
        <taxon>Arthropoda</taxon>
        <taxon>Chelicerata</taxon>
        <taxon>Arachnida</taxon>
        <taxon>Acari</taxon>
        <taxon>Parasitiformes</taxon>
        <taxon>Mesostigmata</taxon>
        <taxon>Gamasina</taxon>
        <taxon>Dermanyssoidea</taxon>
        <taxon>Laelapidae</taxon>
        <taxon>Tropilaelaps</taxon>
    </lineage>
</organism>
<dbReference type="AlphaFoldDB" id="A0A1V9XJP0"/>
<keyword evidence="1" id="KW-1133">Transmembrane helix</keyword>
<dbReference type="PANTHER" id="PTHR11360">
    <property type="entry name" value="MONOCARBOXYLATE TRANSPORTER"/>
    <property type="match status" value="1"/>
</dbReference>